<accession>A0AAV9VRM3</accession>
<dbReference type="AlphaFoldDB" id="A0AAV9VRM3"/>
<keyword evidence="2" id="KW-0418">Kinase</keyword>
<dbReference type="EMBL" id="JAVHJL010000012">
    <property type="protein sequence ID" value="KAK6495856.1"/>
    <property type="molecule type" value="Genomic_DNA"/>
</dbReference>
<proteinExistence type="predicted"/>
<protein>
    <recommendedName>
        <fullName evidence="3">Carbohydrate kinase PfkB domain-containing protein</fullName>
    </recommendedName>
</protein>
<feature type="domain" description="Carbohydrate kinase PfkB" evidence="3">
    <location>
        <begin position="4"/>
        <end position="53"/>
    </location>
</feature>
<dbReference type="InterPro" id="IPR029056">
    <property type="entry name" value="Ribokinase-like"/>
</dbReference>
<organism evidence="4 5">
    <name type="scientific">Arthrobotrys musiformis</name>
    <dbReference type="NCBI Taxonomy" id="47236"/>
    <lineage>
        <taxon>Eukaryota</taxon>
        <taxon>Fungi</taxon>
        <taxon>Dikarya</taxon>
        <taxon>Ascomycota</taxon>
        <taxon>Pezizomycotina</taxon>
        <taxon>Orbiliomycetes</taxon>
        <taxon>Orbiliales</taxon>
        <taxon>Orbiliaceae</taxon>
        <taxon>Arthrobotrys</taxon>
    </lineage>
</organism>
<sequence>MAAESIAVVGGLNMDMIYCVDRVPNLGESKDAISFAQRPGGKGANTAVAAYRASHVKLWRKLLGYPSRQLGT</sequence>
<keyword evidence="1" id="KW-0808">Transferase</keyword>
<dbReference type="InterPro" id="IPR011611">
    <property type="entry name" value="PfkB_dom"/>
</dbReference>
<dbReference type="Pfam" id="PF00294">
    <property type="entry name" value="PfkB"/>
    <property type="match status" value="1"/>
</dbReference>
<comment type="caution">
    <text evidence="4">The sequence shown here is derived from an EMBL/GenBank/DDBJ whole genome shotgun (WGS) entry which is preliminary data.</text>
</comment>
<evidence type="ECO:0000256" key="1">
    <source>
        <dbReference type="ARBA" id="ARBA00022679"/>
    </source>
</evidence>
<dbReference type="PRINTS" id="PR00990">
    <property type="entry name" value="RIBOKINASE"/>
</dbReference>
<gene>
    <name evidence="4" type="ORF">TWF481_002901</name>
</gene>
<name>A0AAV9VRM3_9PEZI</name>
<dbReference type="SUPFAM" id="SSF53613">
    <property type="entry name" value="Ribokinase-like"/>
    <property type="match status" value="1"/>
</dbReference>
<dbReference type="Proteomes" id="UP001370758">
    <property type="component" value="Unassembled WGS sequence"/>
</dbReference>
<evidence type="ECO:0000256" key="2">
    <source>
        <dbReference type="ARBA" id="ARBA00022777"/>
    </source>
</evidence>
<keyword evidence="5" id="KW-1185">Reference proteome</keyword>
<evidence type="ECO:0000259" key="3">
    <source>
        <dbReference type="Pfam" id="PF00294"/>
    </source>
</evidence>
<reference evidence="4 5" key="1">
    <citation type="submission" date="2023-08" db="EMBL/GenBank/DDBJ databases">
        <authorList>
            <person name="Palmer J.M."/>
        </authorList>
    </citation>
    <scope>NUCLEOTIDE SEQUENCE [LARGE SCALE GENOMIC DNA]</scope>
    <source>
        <strain evidence="4 5">TWF481</strain>
    </source>
</reference>
<dbReference type="Gene3D" id="3.40.1190.20">
    <property type="match status" value="1"/>
</dbReference>
<evidence type="ECO:0000313" key="5">
    <source>
        <dbReference type="Proteomes" id="UP001370758"/>
    </source>
</evidence>
<evidence type="ECO:0000313" key="4">
    <source>
        <dbReference type="EMBL" id="KAK6495856.1"/>
    </source>
</evidence>
<dbReference type="GO" id="GO:0016301">
    <property type="term" value="F:kinase activity"/>
    <property type="evidence" value="ECO:0007669"/>
    <property type="project" value="UniProtKB-KW"/>
</dbReference>
<dbReference type="InterPro" id="IPR002139">
    <property type="entry name" value="Ribo/fructo_kinase"/>
</dbReference>